<sequence length="256" mass="27156">MGRPVDEELSTLRARAYGPAADIHLDPAAQQRLAELEDATRPVRDEVDVEADIAPKAAADEADAAAAVTSTTRPPAVVEAARTFWERPRVRLAVWVASVAVAGVVGAGVTYGAVAFAPVPTSDGVAQIDTLRPSTTAQIPTGFLGYEEGASVYEYRGLTMFPLSYSYMYGAADGEEVPDRCFQVIQTALIPSVEEFDPDSWGYEGNSWGGCSLGSFRATAAIPLTGRGAPDVDLPEGRAIQFVLDGDRIGVYLDRG</sequence>
<evidence type="ECO:0000313" key="3">
    <source>
        <dbReference type="Proteomes" id="UP001251849"/>
    </source>
</evidence>
<evidence type="ECO:0000256" key="1">
    <source>
        <dbReference type="SAM" id="Phobius"/>
    </source>
</evidence>
<keyword evidence="1" id="KW-0472">Membrane</keyword>
<organism evidence="2 3">
    <name type="scientific">Microbacterium gawkjiense</name>
    <dbReference type="NCBI Taxonomy" id="3067309"/>
    <lineage>
        <taxon>Bacteria</taxon>
        <taxon>Bacillati</taxon>
        <taxon>Actinomycetota</taxon>
        <taxon>Actinomycetes</taxon>
        <taxon>Micrococcales</taxon>
        <taxon>Microbacteriaceae</taxon>
        <taxon>Microbacterium</taxon>
    </lineage>
</organism>
<keyword evidence="1" id="KW-0812">Transmembrane</keyword>
<accession>A0ABU3G9Z9</accession>
<name>A0ABU3G9Z9_9MICO</name>
<gene>
    <name evidence="2" type="ORF">Q9S71_05615</name>
</gene>
<protein>
    <submittedName>
        <fullName evidence="2">Uncharacterized protein</fullName>
    </submittedName>
</protein>
<comment type="caution">
    <text evidence="2">The sequence shown here is derived from an EMBL/GenBank/DDBJ whole genome shotgun (WGS) entry which is preliminary data.</text>
</comment>
<keyword evidence="3" id="KW-1185">Reference proteome</keyword>
<reference evidence="2 3" key="1">
    <citation type="submission" date="2023-08" db="EMBL/GenBank/DDBJ databases">
        <title>Microbacterium aquilitoris sp. nov. and Microbacterium gwkjibeachense sp. nov., isolated from beach.</title>
        <authorList>
            <person name="Lee S.D."/>
            <person name="Yang H."/>
            <person name="Kim I."/>
        </authorList>
    </citation>
    <scope>NUCLEOTIDE SEQUENCE [LARGE SCALE GENOMIC DNA]</scope>
    <source>
        <strain evidence="2 3">KSW4-11</strain>
    </source>
</reference>
<dbReference type="EMBL" id="JAUZVV010000001">
    <property type="protein sequence ID" value="MDT3316296.1"/>
    <property type="molecule type" value="Genomic_DNA"/>
</dbReference>
<dbReference type="RefSeq" id="WP_311861067.1">
    <property type="nucleotide sequence ID" value="NZ_JAUZVV010000001.1"/>
</dbReference>
<keyword evidence="1" id="KW-1133">Transmembrane helix</keyword>
<dbReference type="Proteomes" id="UP001251849">
    <property type="component" value="Unassembled WGS sequence"/>
</dbReference>
<evidence type="ECO:0000313" key="2">
    <source>
        <dbReference type="EMBL" id="MDT3316296.1"/>
    </source>
</evidence>
<proteinExistence type="predicted"/>
<feature type="transmembrane region" description="Helical" evidence="1">
    <location>
        <begin position="92"/>
        <end position="114"/>
    </location>
</feature>